<proteinExistence type="predicted"/>
<reference evidence="1 2" key="1">
    <citation type="submission" date="2019-06" db="EMBL/GenBank/DDBJ databases">
        <title>Whole genome shotgun sequence of Vibrio inusitatus NBRC 102082.</title>
        <authorList>
            <person name="Hosoyama A."/>
            <person name="Uohara A."/>
            <person name="Ohji S."/>
            <person name="Ichikawa N."/>
        </authorList>
    </citation>
    <scope>NUCLEOTIDE SEQUENCE [LARGE SCALE GENOMIC DNA]</scope>
    <source>
        <strain evidence="1 2">NBRC 102082</strain>
    </source>
</reference>
<sequence>MKSTARLLLVTLLFPFKVLACAGLYVIPGETIPSETFNVQASVHTALEQGLFEVDFVEYAHKAGIVLFQLQSLINQMPADEKPFNGEFYLYETSNGHYYRFGITKGKVRFENHKVPVGTVIDSSIVTDIDVLSSVIQGDITVQQAINANILIIPDSSNFVVPALSTIQS</sequence>
<dbReference type="Proteomes" id="UP000318717">
    <property type="component" value="Unassembled WGS sequence"/>
</dbReference>
<accession>A0A4Y3HTE3</accession>
<name>A0A4Y3HTE3_9VIBR</name>
<keyword evidence="2" id="KW-1185">Reference proteome</keyword>
<protein>
    <submittedName>
        <fullName evidence="1">Uncharacterized protein</fullName>
    </submittedName>
</protein>
<dbReference type="EMBL" id="BJLF01000004">
    <property type="protein sequence ID" value="GEA50318.1"/>
    <property type="molecule type" value="Genomic_DNA"/>
</dbReference>
<evidence type="ECO:0000313" key="2">
    <source>
        <dbReference type="Proteomes" id="UP000318717"/>
    </source>
</evidence>
<dbReference type="RefSeq" id="WP_141344710.1">
    <property type="nucleotide sequence ID" value="NZ_BJLF01000004.1"/>
</dbReference>
<comment type="caution">
    <text evidence="1">The sequence shown here is derived from an EMBL/GenBank/DDBJ whole genome shotgun (WGS) entry which is preliminary data.</text>
</comment>
<dbReference type="AlphaFoldDB" id="A0A4Y3HTE3"/>
<dbReference type="OrthoDB" id="5906131at2"/>
<evidence type="ECO:0000313" key="1">
    <source>
        <dbReference type="EMBL" id="GEA50318.1"/>
    </source>
</evidence>
<gene>
    <name evidence="1" type="ORF">VIN01S_11220</name>
</gene>
<organism evidence="1 2">
    <name type="scientific">Vibrio inusitatus NBRC 102082</name>
    <dbReference type="NCBI Taxonomy" id="1219070"/>
    <lineage>
        <taxon>Bacteria</taxon>
        <taxon>Pseudomonadati</taxon>
        <taxon>Pseudomonadota</taxon>
        <taxon>Gammaproteobacteria</taxon>
        <taxon>Vibrionales</taxon>
        <taxon>Vibrionaceae</taxon>
        <taxon>Vibrio</taxon>
    </lineage>
</organism>